<dbReference type="AlphaFoldDB" id="A0A4Q1JY39"/>
<organism evidence="5 6">
    <name type="scientific">Pseudoxanthomonas composti</name>
    <dbReference type="NCBI Taxonomy" id="2137479"/>
    <lineage>
        <taxon>Bacteria</taxon>
        <taxon>Pseudomonadati</taxon>
        <taxon>Pseudomonadota</taxon>
        <taxon>Gammaproteobacteria</taxon>
        <taxon>Lysobacterales</taxon>
        <taxon>Lysobacteraceae</taxon>
        <taxon>Pseudoxanthomonas</taxon>
    </lineage>
</organism>
<keyword evidence="2" id="KW-0732">Signal</keyword>
<feature type="domain" description="Peptidase M61 N-terminal" evidence="4">
    <location>
        <begin position="64"/>
        <end position="231"/>
    </location>
</feature>
<name>A0A4Q1JY39_9GAMM</name>
<accession>A0A4Q1JY39</accession>
<sequence>MIGAIFEAAMKQGRDDMAWHRLLLGLVSMLALASATLPVPAHAAADASPIAAPADRPFAGTIELEVDARDIRHRLFRVRQTLPVQGPGPLTLLYPEWEPSSHGPSVSVAQLAGLVVRAGPQRLEWRRDVLDMHAFHVQVPAGVDTLEVEFQYVTRAGDALLRADLVVVQWQRLLVYPAGWFARNIAVHAQLSLPPGLKPVTSLQTKVAGEDRLDVAATSLETLLDAPLIAARHLRSLELGQAGQPPLRLQLLAESRQAVETTPQDIARLRGLVGQTHAVFGPAPYRHFDAMVVLSDAFASGGIEHADSAEIYLPADFFRDHAAQLNNLDLIAHEHVHAWNGRARVPDGQWTPTPNLPIRNDLLWVYEGQTEFWGRVLAARSGLRGRQDALDRLALDAAQVQVANGRAWKSLRDTVHDPRYVTGRATIWPEWQRRKDYYTEGVLLWLDVDMTLRERSNGRLGLDDFARRFFAVQAAERPRLYGFDEVCRTLDAVMPLDWSAYLDARLDAHTPVVLDGLARAGWSLAFGPQPSEVFRQHERELAASDLTYSVGMVVTAEGVVRSVLWDSPAFEAGLAPGARLLSLDGAPFSLARLHARIAEDDGRALALDYLLEATRSTATLRYRGGLRYPRLERRPGTPDRLSQLLAGVDTGPASAARK</sequence>
<evidence type="ECO:0000259" key="4">
    <source>
        <dbReference type="Pfam" id="PF17899"/>
    </source>
</evidence>
<dbReference type="EMBL" id="SAWZ01000001">
    <property type="protein sequence ID" value="RXR08270.1"/>
    <property type="molecule type" value="Genomic_DNA"/>
</dbReference>
<dbReference type="Pfam" id="PF05299">
    <property type="entry name" value="Peptidase_M61"/>
    <property type="match status" value="1"/>
</dbReference>
<dbReference type="Proteomes" id="UP000289784">
    <property type="component" value="Unassembled WGS sequence"/>
</dbReference>
<dbReference type="SUPFAM" id="SSF55486">
    <property type="entry name" value="Metalloproteases ('zincins'), catalytic domain"/>
    <property type="match status" value="1"/>
</dbReference>
<dbReference type="InterPro" id="IPR007963">
    <property type="entry name" value="Peptidase_M61_catalytic"/>
</dbReference>
<feature type="domain" description="Peptidase M61 catalytic" evidence="3">
    <location>
        <begin position="327"/>
        <end position="444"/>
    </location>
</feature>
<proteinExistence type="predicted"/>
<gene>
    <name evidence="5" type="ORF">EPA99_00070</name>
</gene>
<feature type="chain" id="PRO_5020829833" evidence="2">
    <location>
        <begin position="44"/>
        <end position="658"/>
    </location>
</feature>
<keyword evidence="6" id="KW-1185">Reference proteome</keyword>
<dbReference type="Gene3D" id="2.60.40.3650">
    <property type="match status" value="1"/>
</dbReference>
<evidence type="ECO:0000313" key="6">
    <source>
        <dbReference type="Proteomes" id="UP000289784"/>
    </source>
</evidence>
<dbReference type="SUPFAM" id="SSF50156">
    <property type="entry name" value="PDZ domain-like"/>
    <property type="match status" value="1"/>
</dbReference>
<evidence type="ECO:0000259" key="3">
    <source>
        <dbReference type="Pfam" id="PF05299"/>
    </source>
</evidence>
<feature type="region of interest" description="Disordered" evidence="1">
    <location>
        <begin position="631"/>
        <end position="658"/>
    </location>
</feature>
<evidence type="ECO:0000256" key="1">
    <source>
        <dbReference type="SAM" id="MobiDB-lite"/>
    </source>
</evidence>
<feature type="signal peptide" evidence="2">
    <location>
        <begin position="1"/>
        <end position="43"/>
    </location>
</feature>
<dbReference type="Gene3D" id="1.10.390.10">
    <property type="entry name" value="Neutral Protease Domain 2"/>
    <property type="match status" value="1"/>
</dbReference>
<evidence type="ECO:0000256" key="2">
    <source>
        <dbReference type="SAM" id="SignalP"/>
    </source>
</evidence>
<evidence type="ECO:0000313" key="5">
    <source>
        <dbReference type="EMBL" id="RXR08270.1"/>
    </source>
</evidence>
<dbReference type="PIRSF" id="PIRSF016493">
    <property type="entry name" value="Glycyl_aminpptds"/>
    <property type="match status" value="1"/>
</dbReference>
<dbReference type="RefSeq" id="WP_129469162.1">
    <property type="nucleotide sequence ID" value="NZ_SAWZ01000001.1"/>
</dbReference>
<dbReference type="InterPro" id="IPR027268">
    <property type="entry name" value="Peptidase_M4/M1_CTD_sf"/>
</dbReference>
<dbReference type="Pfam" id="PF17899">
    <property type="entry name" value="Peptidase_M61_N"/>
    <property type="match status" value="1"/>
</dbReference>
<comment type="caution">
    <text evidence="5">The sequence shown here is derived from an EMBL/GenBank/DDBJ whole genome shotgun (WGS) entry which is preliminary data.</text>
</comment>
<reference evidence="5 6" key="1">
    <citation type="submission" date="2019-01" db="EMBL/GenBank/DDBJ databases">
        <title>Pseudoxanthomonas composti sp. nov., isolated from compost.</title>
        <authorList>
            <person name="Yang G."/>
        </authorList>
    </citation>
    <scope>NUCLEOTIDE SEQUENCE [LARGE SCALE GENOMIC DNA]</scope>
    <source>
        <strain evidence="5 6">GSS15</strain>
    </source>
</reference>
<dbReference type="InterPro" id="IPR036034">
    <property type="entry name" value="PDZ_sf"/>
</dbReference>
<dbReference type="OrthoDB" id="9778516at2"/>
<protein>
    <submittedName>
        <fullName evidence="5">M61 family peptidase</fullName>
    </submittedName>
</protein>
<dbReference type="InterPro" id="IPR024191">
    <property type="entry name" value="Peptidase_M61"/>
</dbReference>
<dbReference type="InterPro" id="IPR040756">
    <property type="entry name" value="Peptidase_M61_N"/>
</dbReference>